<gene>
    <name evidence="1" type="ORF">H2B05_02645</name>
</gene>
<proteinExistence type="predicted"/>
<organism evidence="1 2">
    <name type="scientific">Candidatus Nitrosomaritimum aestuariumsis</name>
    <dbReference type="NCBI Taxonomy" id="3342354"/>
    <lineage>
        <taxon>Archaea</taxon>
        <taxon>Nitrososphaerota</taxon>
        <taxon>Nitrososphaeria</taxon>
        <taxon>Nitrosopumilales</taxon>
        <taxon>Nitrosopumilaceae</taxon>
        <taxon>Candidatus Nitrosomaritimum</taxon>
    </lineage>
</organism>
<evidence type="ECO:0000313" key="1">
    <source>
        <dbReference type="EMBL" id="MBA4453829.1"/>
    </source>
</evidence>
<reference evidence="1 2" key="1">
    <citation type="journal article" date="2020" name="Appl. Environ. Microbiol.">
        <title>Genomic Characteristics of a Novel Species of Ammonia-Oxidizing Archaea from the Jiulong River Estuary.</title>
        <authorList>
            <person name="Zou D."/>
            <person name="Wan R."/>
            <person name="Han L."/>
            <person name="Xu M.N."/>
            <person name="Liu Y."/>
            <person name="Liu H."/>
            <person name="Kao S.J."/>
            <person name="Li M."/>
        </authorList>
    </citation>
    <scope>NUCLEOTIDE SEQUENCE [LARGE SCALE GENOMIC DNA]</scope>
    <source>
        <strain evidence="1">W2bin3</strain>
    </source>
</reference>
<evidence type="ECO:0000313" key="2">
    <source>
        <dbReference type="Proteomes" id="UP000526786"/>
    </source>
</evidence>
<comment type="caution">
    <text evidence="1">The sequence shown here is derived from an EMBL/GenBank/DDBJ whole genome shotgun (WGS) entry which is preliminary data.</text>
</comment>
<accession>A0AC60W2P9</accession>
<sequence>MSEEKKEDTIETPETKAEETPTTADEKIESTEEKETPKTSESKKSGMTASELAAIADAEAKAASERSRAAKEAAQKALEEEYKEAAKEAVVEKVSDSFTNKRFVEQIFRREMGEPEFFLRKDQLAPPRPILTAEEQDEISRRVEIPTDQTPKYEPQHMLSPEYRGESNYESGIESFRDEIEEKLTKLQRDPDASKQEIHQAEEDLKTIDYLFENYNLGMNVFRTAKGGRSKLGK</sequence>
<dbReference type="EMBL" id="JACENC010000109">
    <property type="protein sequence ID" value="MBA4453829.1"/>
    <property type="molecule type" value="Genomic_DNA"/>
</dbReference>
<dbReference type="Proteomes" id="UP000526786">
    <property type="component" value="Unassembled WGS sequence"/>
</dbReference>
<name>A0AC60W2P9_9ARCH</name>
<protein>
    <submittedName>
        <fullName evidence="1">Uncharacterized protein</fullName>
    </submittedName>
</protein>